<feature type="compositionally biased region" description="Acidic residues" evidence="3">
    <location>
        <begin position="120"/>
        <end position="130"/>
    </location>
</feature>
<feature type="region of interest" description="Disordered" evidence="3">
    <location>
        <begin position="100"/>
        <end position="261"/>
    </location>
</feature>
<dbReference type="GO" id="GO:0045766">
    <property type="term" value="P:positive regulation of angiogenesis"/>
    <property type="evidence" value="ECO:0007669"/>
    <property type="project" value="InterPro"/>
</dbReference>
<dbReference type="InterPro" id="IPR031402">
    <property type="entry name" value="LYRIC"/>
</dbReference>
<keyword evidence="4" id="KW-0472">Membrane</keyword>
<dbReference type="GO" id="GO:0043066">
    <property type="term" value="P:negative regulation of apoptotic process"/>
    <property type="evidence" value="ECO:0007669"/>
    <property type="project" value="InterPro"/>
</dbReference>
<dbReference type="GO" id="GO:0003712">
    <property type="term" value="F:transcription coregulator activity"/>
    <property type="evidence" value="ECO:0007669"/>
    <property type="project" value="TreeGrafter"/>
</dbReference>
<reference evidence="5" key="2">
    <citation type="submission" date="2025-09" db="UniProtKB">
        <authorList>
            <consortium name="Ensembl"/>
        </authorList>
    </citation>
    <scope>IDENTIFICATION</scope>
</reference>
<keyword evidence="6" id="KW-1185">Reference proteome</keyword>
<dbReference type="GO" id="GO:0043123">
    <property type="term" value="P:positive regulation of canonical NF-kappaB signal transduction"/>
    <property type="evidence" value="ECO:0007669"/>
    <property type="project" value="InterPro"/>
</dbReference>
<keyword evidence="4" id="KW-1133">Transmembrane helix</keyword>
<accession>A0A3Q3GM95</accession>
<organism evidence="5 6">
    <name type="scientific">Labrus bergylta</name>
    <name type="common">ballan wrasse</name>
    <dbReference type="NCBI Taxonomy" id="56723"/>
    <lineage>
        <taxon>Eukaryota</taxon>
        <taxon>Metazoa</taxon>
        <taxon>Chordata</taxon>
        <taxon>Craniata</taxon>
        <taxon>Vertebrata</taxon>
        <taxon>Euteleostomi</taxon>
        <taxon>Actinopterygii</taxon>
        <taxon>Neopterygii</taxon>
        <taxon>Teleostei</taxon>
        <taxon>Neoteleostei</taxon>
        <taxon>Acanthomorphata</taxon>
        <taxon>Eupercaria</taxon>
        <taxon>Labriformes</taxon>
        <taxon>Labridae</taxon>
        <taxon>Labrus</taxon>
    </lineage>
</organism>
<dbReference type="GO" id="GO:0005634">
    <property type="term" value="C:nucleus"/>
    <property type="evidence" value="ECO:0007669"/>
    <property type="project" value="UniProtKB-SubCell"/>
</dbReference>
<feature type="compositionally biased region" description="Basic and acidic residues" evidence="3">
    <location>
        <begin position="150"/>
        <end position="165"/>
    </location>
</feature>
<dbReference type="InterPro" id="IPR052305">
    <property type="entry name" value="TransReg_TumorExp"/>
</dbReference>
<feature type="region of interest" description="Disordered" evidence="3">
    <location>
        <begin position="309"/>
        <end position="416"/>
    </location>
</feature>
<dbReference type="OrthoDB" id="8918651at2759"/>
<feature type="compositionally biased region" description="Basic residues" evidence="3">
    <location>
        <begin position="385"/>
        <end position="394"/>
    </location>
</feature>
<evidence type="ECO:0000256" key="1">
    <source>
        <dbReference type="ARBA" id="ARBA00004123"/>
    </source>
</evidence>
<evidence type="ECO:0000313" key="6">
    <source>
        <dbReference type="Proteomes" id="UP000261660"/>
    </source>
</evidence>
<sequence length="495" mass="54201">MEQWQDAASQQIKPLTNRLNELMSKGLGLLRSELGMDLGLKPELIPSWVILLSVCTGLLLMVALWASACQALFKTRPAVRPADDDFRFKRGVVNIKLEEPKRKKKDAGKKALPNGRDVTEPQEEPIDEIEPCQLSTPQKSKKSKKKIKQAYKETKAVKADGKEPEEGSWETKVSSKEKREQRKKDKSSNDGPDSPGGGNAPASAPPEQPKASALLSQKKKKVVTPCITDVADEVPAHVAAQKTDPWTSSKETPSPWRAEIDESWTVIERGITTAEGNLSLPGSSAGTAEPQPVMESLWLSEPKVGDEWSGLHGGSLDPTSDWNAPAVAWGNFEGGNCEEPTPEPPQTQEKPQPDPAPVHLLVGVAPDEEDEKVEVETAADGADKVKKKKKKKKKAADDEEGEEREKEIALTATVKKIPPLQENTAAVQPVRAADAEFRLEQLVKDNISKTQVPQMSSNDEPIAKRNSPAAPQQQKKPEEIQTAKPSKKKKARRET</sequence>
<reference evidence="5" key="1">
    <citation type="submission" date="2025-08" db="UniProtKB">
        <authorList>
            <consortium name="Ensembl"/>
        </authorList>
    </citation>
    <scope>IDENTIFICATION</scope>
</reference>
<keyword evidence="2" id="KW-0539">Nucleus</keyword>
<dbReference type="GeneTree" id="ENSGT00940000154181"/>
<feature type="compositionally biased region" description="Polar residues" evidence="3">
    <location>
        <begin position="448"/>
        <end position="459"/>
    </location>
</feature>
<evidence type="ECO:0000256" key="3">
    <source>
        <dbReference type="SAM" id="MobiDB-lite"/>
    </source>
</evidence>
<feature type="transmembrane region" description="Helical" evidence="4">
    <location>
        <begin position="45"/>
        <end position="66"/>
    </location>
</feature>
<evidence type="ECO:0000256" key="2">
    <source>
        <dbReference type="ARBA" id="ARBA00023242"/>
    </source>
</evidence>
<dbReference type="Ensembl" id="ENSLBET00000033937.1">
    <property type="protein sequence ID" value="ENSLBEP00000032489.1"/>
    <property type="gene ID" value="ENSLBEG00000024487.1"/>
</dbReference>
<proteinExistence type="predicted"/>
<keyword evidence="4" id="KW-0812">Transmembrane</keyword>
<evidence type="ECO:0000256" key="4">
    <source>
        <dbReference type="SAM" id="Phobius"/>
    </source>
</evidence>
<feature type="region of interest" description="Disordered" evidence="3">
    <location>
        <begin position="443"/>
        <end position="495"/>
    </location>
</feature>
<dbReference type="PANTHER" id="PTHR23251">
    <property type="entry name" value="LYSINE-RICH CEACAM1 CO-ISOLATED PROTEIN LYRIC PROTEIN"/>
    <property type="match status" value="1"/>
</dbReference>
<dbReference type="Pfam" id="PF15686">
    <property type="entry name" value="LYRIC"/>
    <property type="match status" value="2"/>
</dbReference>
<evidence type="ECO:0000313" key="5">
    <source>
        <dbReference type="Ensembl" id="ENSLBEP00000032489.1"/>
    </source>
</evidence>
<dbReference type="PANTHER" id="PTHR23251:SF0">
    <property type="entry name" value="PROTEIN LYRIC"/>
    <property type="match status" value="1"/>
</dbReference>
<dbReference type="STRING" id="56723.ENSLBEP00000032489"/>
<feature type="compositionally biased region" description="Basic residues" evidence="3">
    <location>
        <begin position="139"/>
        <end position="149"/>
    </location>
</feature>
<dbReference type="AlphaFoldDB" id="A0A3Q3GM95"/>
<dbReference type="GO" id="GO:0006357">
    <property type="term" value="P:regulation of transcription by RNA polymerase II"/>
    <property type="evidence" value="ECO:0007669"/>
    <property type="project" value="TreeGrafter"/>
</dbReference>
<protein>
    <submittedName>
        <fullName evidence="5">Protein LYRIC-like</fullName>
    </submittedName>
</protein>
<name>A0A3Q3GM95_9LABR</name>
<feature type="compositionally biased region" description="Basic and acidic residues" evidence="3">
    <location>
        <begin position="173"/>
        <end position="188"/>
    </location>
</feature>
<dbReference type="InParanoid" id="A0A3Q3GM95"/>
<dbReference type="Proteomes" id="UP000261660">
    <property type="component" value="Unplaced"/>
</dbReference>
<feature type="compositionally biased region" description="Basic residues" evidence="3">
    <location>
        <begin position="485"/>
        <end position="495"/>
    </location>
</feature>
<comment type="subcellular location">
    <subcellularLocation>
        <location evidence="1">Nucleus</location>
    </subcellularLocation>
</comment>